<evidence type="ECO:0000256" key="9">
    <source>
        <dbReference type="ARBA" id="ARBA00023310"/>
    </source>
</evidence>
<evidence type="ECO:0000256" key="3">
    <source>
        <dbReference type="ARBA" id="ARBA00022448"/>
    </source>
</evidence>
<dbReference type="PANTHER" id="PTHR12386">
    <property type="entry name" value="ATP SYNTHASE SUBUNIT"/>
    <property type="match status" value="1"/>
</dbReference>
<evidence type="ECO:0000313" key="10">
    <source>
        <dbReference type="EMBL" id="GMT28768.1"/>
    </source>
</evidence>
<proteinExistence type="inferred from homology"/>
<evidence type="ECO:0000256" key="4">
    <source>
        <dbReference type="ARBA" id="ARBA00022547"/>
    </source>
</evidence>
<keyword evidence="4" id="KW-0138">CF(0)</keyword>
<dbReference type="AlphaFoldDB" id="A0AAV5WEI4"/>
<keyword evidence="6" id="KW-0406">Ion transport</keyword>
<comment type="caution">
    <text evidence="10">The sequence shown here is derived from an EMBL/GenBank/DDBJ whole genome shotgun (WGS) entry which is preliminary data.</text>
</comment>
<feature type="non-terminal residue" evidence="10">
    <location>
        <position position="1"/>
    </location>
</feature>
<name>A0AAV5WEI4_9BILA</name>
<reference evidence="10" key="1">
    <citation type="submission" date="2023-10" db="EMBL/GenBank/DDBJ databases">
        <title>Genome assembly of Pristionchus species.</title>
        <authorList>
            <person name="Yoshida K."/>
            <person name="Sommer R.J."/>
        </authorList>
    </citation>
    <scope>NUCLEOTIDE SEQUENCE</scope>
    <source>
        <strain evidence="10">RS5133</strain>
    </source>
</reference>
<dbReference type="GO" id="GO:0015078">
    <property type="term" value="F:proton transmembrane transporter activity"/>
    <property type="evidence" value="ECO:0007669"/>
    <property type="project" value="InterPro"/>
</dbReference>
<protein>
    <submittedName>
        <fullName evidence="10">Uncharacterized protein</fullName>
    </submittedName>
</protein>
<keyword evidence="8" id="KW-0472">Membrane</keyword>
<dbReference type="EMBL" id="BTSY01000005">
    <property type="protein sequence ID" value="GMT28768.1"/>
    <property type="molecule type" value="Genomic_DNA"/>
</dbReference>
<comment type="subcellular location">
    <subcellularLocation>
        <location evidence="1">Mitochondrion membrane</location>
    </subcellularLocation>
</comment>
<keyword evidence="7" id="KW-0496">Mitochondrion</keyword>
<dbReference type="Pfam" id="PF04718">
    <property type="entry name" value="ATP-synt_G"/>
    <property type="match status" value="1"/>
</dbReference>
<evidence type="ECO:0000256" key="8">
    <source>
        <dbReference type="ARBA" id="ARBA00023136"/>
    </source>
</evidence>
<comment type="similarity">
    <text evidence="2">Belongs to the ATPase g subunit family.</text>
</comment>
<evidence type="ECO:0000256" key="2">
    <source>
        <dbReference type="ARBA" id="ARBA00005699"/>
    </source>
</evidence>
<evidence type="ECO:0000256" key="7">
    <source>
        <dbReference type="ARBA" id="ARBA00023128"/>
    </source>
</evidence>
<keyword evidence="3" id="KW-0813">Transport</keyword>
<dbReference type="GO" id="GO:0031966">
    <property type="term" value="C:mitochondrial membrane"/>
    <property type="evidence" value="ECO:0007669"/>
    <property type="project" value="UniProtKB-SubCell"/>
</dbReference>
<dbReference type="GO" id="GO:0045259">
    <property type="term" value="C:proton-transporting ATP synthase complex"/>
    <property type="evidence" value="ECO:0007669"/>
    <property type="project" value="UniProtKB-KW"/>
</dbReference>
<dbReference type="InterPro" id="IPR006808">
    <property type="entry name" value="ATP_synth_F0_gsu_mt"/>
</dbReference>
<evidence type="ECO:0000256" key="1">
    <source>
        <dbReference type="ARBA" id="ARBA00004325"/>
    </source>
</evidence>
<evidence type="ECO:0000313" key="11">
    <source>
        <dbReference type="Proteomes" id="UP001432322"/>
    </source>
</evidence>
<keyword evidence="5" id="KW-0375">Hydrogen ion transport</keyword>
<evidence type="ECO:0000256" key="6">
    <source>
        <dbReference type="ARBA" id="ARBA00023065"/>
    </source>
</evidence>
<organism evidence="10 11">
    <name type="scientific">Pristionchus fissidentatus</name>
    <dbReference type="NCBI Taxonomy" id="1538716"/>
    <lineage>
        <taxon>Eukaryota</taxon>
        <taxon>Metazoa</taxon>
        <taxon>Ecdysozoa</taxon>
        <taxon>Nematoda</taxon>
        <taxon>Chromadorea</taxon>
        <taxon>Rhabditida</taxon>
        <taxon>Rhabditina</taxon>
        <taxon>Diplogasteromorpha</taxon>
        <taxon>Diplogasteroidea</taxon>
        <taxon>Neodiplogasteridae</taxon>
        <taxon>Pristionchus</taxon>
    </lineage>
</organism>
<evidence type="ECO:0000256" key="5">
    <source>
        <dbReference type="ARBA" id="ARBA00022781"/>
    </source>
</evidence>
<sequence>RMSARSLGFFEKIANFSGALYRHQASQWPRRSALLKGVFSKELAPPKTAEWPAIKADAMKVLTAIQSGAYRQLSVREALVCTGVALEVTFWFFFGEMIGRRHIFGYLVAPDYVSSETKKIVAEQKKLEARGY</sequence>
<keyword evidence="11" id="KW-1185">Reference proteome</keyword>
<dbReference type="GO" id="GO:0015986">
    <property type="term" value="P:proton motive force-driven ATP synthesis"/>
    <property type="evidence" value="ECO:0007669"/>
    <property type="project" value="InterPro"/>
</dbReference>
<keyword evidence="9" id="KW-0066">ATP synthesis</keyword>
<accession>A0AAV5WEI4</accession>
<gene>
    <name evidence="10" type="ORF">PFISCL1PPCAC_20065</name>
</gene>
<dbReference type="Proteomes" id="UP001432322">
    <property type="component" value="Unassembled WGS sequence"/>
</dbReference>